<dbReference type="EMBL" id="JARJCW010000005">
    <property type="protein sequence ID" value="KAJ7224681.1"/>
    <property type="molecule type" value="Genomic_DNA"/>
</dbReference>
<evidence type="ECO:0000256" key="5">
    <source>
        <dbReference type="SAM" id="Coils"/>
    </source>
</evidence>
<dbReference type="SUPFAM" id="SSF144232">
    <property type="entry name" value="HIT/MYND zinc finger-like"/>
    <property type="match status" value="1"/>
</dbReference>
<dbReference type="GO" id="GO:0005634">
    <property type="term" value="C:nucleus"/>
    <property type="evidence" value="ECO:0007669"/>
    <property type="project" value="TreeGrafter"/>
</dbReference>
<dbReference type="InterPro" id="IPR002893">
    <property type="entry name" value="Znf_MYND"/>
</dbReference>
<dbReference type="GO" id="GO:0008270">
    <property type="term" value="F:zinc ion binding"/>
    <property type="evidence" value="ECO:0007669"/>
    <property type="project" value="UniProtKB-KW"/>
</dbReference>
<evidence type="ECO:0000256" key="4">
    <source>
        <dbReference type="ARBA" id="ARBA00023125"/>
    </source>
</evidence>
<dbReference type="AlphaFoldDB" id="A0AAD6YNN5"/>
<keyword evidence="3" id="KW-0862">Zinc</keyword>
<feature type="coiled-coil region" evidence="5">
    <location>
        <begin position="481"/>
        <end position="538"/>
    </location>
</feature>
<organism evidence="8 9">
    <name type="scientific">Mycena pura</name>
    <dbReference type="NCBI Taxonomy" id="153505"/>
    <lineage>
        <taxon>Eukaryota</taxon>
        <taxon>Fungi</taxon>
        <taxon>Dikarya</taxon>
        <taxon>Basidiomycota</taxon>
        <taxon>Agaricomycotina</taxon>
        <taxon>Agaricomycetes</taxon>
        <taxon>Agaricomycetidae</taxon>
        <taxon>Agaricales</taxon>
        <taxon>Marasmiineae</taxon>
        <taxon>Mycenaceae</taxon>
        <taxon>Mycena</taxon>
    </lineage>
</organism>
<evidence type="ECO:0000256" key="3">
    <source>
        <dbReference type="ARBA" id="ARBA00022833"/>
    </source>
</evidence>
<dbReference type="PANTHER" id="PTHR19303">
    <property type="entry name" value="TRANSPOSON"/>
    <property type="match status" value="1"/>
</dbReference>
<keyword evidence="8" id="KW-0540">Nuclease</keyword>
<sequence length="1190" mass="134152">MAPEKQRKPRQTVKPYQLKPKEKKAKIRKEDIPKTSAKPVATTRKPQLTLADWLIVYAYIDTHPNTSQEAIVHHFATRAEGALEFSQSALSRKLGPREEMEKRVESNPNALSGKRARVVTCPEVERALYLWVKSMESKGESPNGPMLKEKRKRFEEQLKIPEAQRLKGDGWIFPFCQAYKIKERRRHGEAGSVNLADVAAERERLGDILAAFHPDDRFNFDETGLFAFAPPDRGLSTKQMSGKKRSKFRITIGFACNASGTEKLDPIYIGKSAKPRAFKNKTAKSLGFYYRNNKKSWMNSYLYEEYIKFLDMRMRAQNRHIVLTHDNFSGHEISYVPRNITLIYFEPNMTSFVQPLDAGIIRCFKAHYRRAYCSRAIELDEAGARDIYKINILEAMCMAKEAWNAVTPETIAHCWRHTGIQKEHQAVASQLPAKADPGAWEIVRAYTRTEEMTMPQAQEELKKRLGERYVEADWIEALSAIQVCEENVELALEEVEKLAKAAQHVPRLTIKITVASQIKVLERRLESLVAELKERKRIIGTPPTLEEILNPPEELEIGEDTYAFEGGDAEIIATAQQQLAVERGEIEVIEVDSDESGDDEDTPQASSAEVRALCEKLESLCIGHGGSLDLQRQLRQFRGTLRRDELLNAKQSHIIHTESHIGVTISSCISPIMHRPKGVPNFMHYEKVNCTAFAWQYYSHDPAALRPGSALPLMAAGGDLNAVLPFCAGLQAGSEPIANAPGINFRYLSLLPKDEPCAEGQIAALDPNHSRSRGLHCKEPARRTVWLEKLQRIQHADDAAGGPGLQSLHPANETTNSVVQDVAKSLIMFYARPVENSRRTELEARLFRQPCRCLSIFPQLYHMHRYPHPGFGIRTGTLKITGLGAFVTLLSELTDRLISVTQVSKSGDVRAWRRRMAHLVEKQGAGLAQSFSNWLSPDDSEDAQVFALYGTLLELSPKFMEEVEASEGLRSAWVDRMHKLVAAEQDQTRSPRTDLIFHGAGCIAWVAVTNFNWHTASKSLYEPRFRACFPQAQLIYDDICDLLSMTSKANESIQNGTLQDVIRMAHFAENIHNLLGPKRGPISPLIAQTIERLPSPPNGWMLLTFHPYFHVLDRCSNHLRHSTLDTSSPKDSFPVAYKDRVSKGDRMLACSGCKASHYCSRECQTQSWKATAPEVLPDIEEDISSARSLD</sequence>
<proteinExistence type="predicted"/>
<dbReference type="InterPro" id="IPR050863">
    <property type="entry name" value="CenT-Element_Derived"/>
</dbReference>
<feature type="compositionally biased region" description="Basic and acidic residues" evidence="6">
    <location>
        <begin position="95"/>
        <end position="105"/>
    </location>
</feature>
<name>A0AAD6YNN5_9AGAR</name>
<keyword evidence="9" id="KW-1185">Reference proteome</keyword>
<dbReference type="SMART" id="SM00674">
    <property type="entry name" value="CENPB"/>
    <property type="match status" value="1"/>
</dbReference>
<dbReference type="SUPFAM" id="SSF46689">
    <property type="entry name" value="Homeodomain-like"/>
    <property type="match status" value="1"/>
</dbReference>
<keyword evidence="8" id="KW-0255">Endonuclease</keyword>
<dbReference type="GO" id="GO:0003677">
    <property type="term" value="F:DNA binding"/>
    <property type="evidence" value="ECO:0007669"/>
    <property type="project" value="UniProtKB-KW"/>
</dbReference>
<gene>
    <name evidence="8" type="ORF">GGX14DRAFT_387351</name>
</gene>
<dbReference type="Proteomes" id="UP001219525">
    <property type="component" value="Unassembled WGS sequence"/>
</dbReference>
<evidence type="ECO:0000256" key="2">
    <source>
        <dbReference type="ARBA" id="ARBA00022771"/>
    </source>
</evidence>
<evidence type="ECO:0000256" key="6">
    <source>
        <dbReference type="SAM" id="MobiDB-lite"/>
    </source>
</evidence>
<dbReference type="Pfam" id="PF03184">
    <property type="entry name" value="DDE_1"/>
    <property type="match status" value="1"/>
</dbReference>
<dbReference type="PROSITE" id="PS51253">
    <property type="entry name" value="HTH_CENPB"/>
    <property type="match status" value="1"/>
</dbReference>
<accession>A0AAD6YNN5</accession>
<reference evidence="8" key="1">
    <citation type="submission" date="2023-03" db="EMBL/GenBank/DDBJ databases">
        <title>Massive genome expansion in bonnet fungi (Mycena s.s.) driven by repeated elements and novel gene families across ecological guilds.</title>
        <authorList>
            <consortium name="Lawrence Berkeley National Laboratory"/>
            <person name="Harder C.B."/>
            <person name="Miyauchi S."/>
            <person name="Viragh M."/>
            <person name="Kuo A."/>
            <person name="Thoen E."/>
            <person name="Andreopoulos B."/>
            <person name="Lu D."/>
            <person name="Skrede I."/>
            <person name="Drula E."/>
            <person name="Henrissat B."/>
            <person name="Morin E."/>
            <person name="Kohler A."/>
            <person name="Barry K."/>
            <person name="LaButti K."/>
            <person name="Morin E."/>
            <person name="Salamov A."/>
            <person name="Lipzen A."/>
            <person name="Mereny Z."/>
            <person name="Hegedus B."/>
            <person name="Baldrian P."/>
            <person name="Stursova M."/>
            <person name="Weitz H."/>
            <person name="Taylor A."/>
            <person name="Grigoriev I.V."/>
            <person name="Nagy L.G."/>
            <person name="Martin F."/>
            <person name="Kauserud H."/>
        </authorList>
    </citation>
    <scope>NUCLEOTIDE SEQUENCE</scope>
    <source>
        <strain evidence="8">9144</strain>
    </source>
</reference>
<keyword evidence="2" id="KW-0863">Zinc-finger</keyword>
<keyword evidence="1" id="KW-0479">Metal-binding</keyword>
<keyword evidence="8" id="KW-0378">Hydrolase</keyword>
<dbReference type="PANTHER" id="PTHR19303:SF73">
    <property type="entry name" value="PROTEIN PDC2"/>
    <property type="match status" value="1"/>
</dbReference>
<comment type="caution">
    <text evidence="8">The sequence shown here is derived from an EMBL/GenBank/DDBJ whole genome shotgun (WGS) entry which is preliminary data.</text>
</comment>
<dbReference type="InterPro" id="IPR004875">
    <property type="entry name" value="DDE_SF_endonuclease_dom"/>
</dbReference>
<dbReference type="Gene3D" id="1.10.10.60">
    <property type="entry name" value="Homeodomain-like"/>
    <property type="match status" value="1"/>
</dbReference>
<dbReference type="InterPro" id="IPR009057">
    <property type="entry name" value="Homeodomain-like_sf"/>
</dbReference>
<dbReference type="GO" id="GO:0004519">
    <property type="term" value="F:endonuclease activity"/>
    <property type="evidence" value="ECO:0007669"/>
    <property type="project" value="UniProtKB-KW"/>
</dbReference>
<dbReference type="Pfam" id="PF03221">
    <property type="entry name" value="HTH_Tnp_Tc5"/>
    <property type="match status" value="1"/>
</dbReference>
<evidence type="ECO:0000256" key="1">
    <source>
        <dbReference type="ARBA" id="ARBA00022723"/>
    </source>
</evidence>
<evidence type="ECO:0000313" key="8">
    <source>
        <dbReference type="EMBL" id="KAJ7224681.1"/>
    </source>
</evidence>
<evidence type="ECO:0000313" key="9">
    <source>
        <dbReference type="Proteomes" id="UP001219525"/>
    </source>
</evidence>
<keyword evidence="5" id="KW-0175">Coiled coil</keyword>
<feature type="domain" description="HTH CENPB-type" evidence="7">
    <location>
        <begin position="112"/>
        <end position="185"/>
    </location>
</feature>
<dbReference type="InterPro" id="IPR006600">
    <property type="entry name" value="HTH_CenpB_DNA-bd_dom"/>
</dbReference>
<dbReference type="Gene3D" id="6.10.140.2220">
    <property type="match status" value="1"/>
</dbReference>
<dbReference type="Pfam" id="PF01753">
    <property type="entry name" value="zf-MYND"/>
    <property type="match status" value="1"/>
</dbReference>
<keyword evidence="4" id="KW-0238">DNA-binding</keyword>
<feature type="region of interest" description="Disordered" evidence="6">
    <location>
        <begin position="90"/>
        <end position="109"/>
    </location>
</feature>
<protein>
    <submittedName>
        <fullName evidence="8">DDE superfamily endonuclease-domain-containing protein</fullName>
    </submittedName>
</protein>
<evidence type="ECO:0000259" key="7">
    <source>
        <dbReference type="PROSITE" id="PS51253"/>
    </source>
</evidence>
<feature type="region of interest" description="Disordered" evidence="6">
    <location>
        <begin position="1"/>
        <end position="31"/>
    </location>
</feature>